<evidence type="ECO:0000313" key="3">
    <source>
        <dbReference type="RefSeq" id="XP_010249459.1"/>
    </source>
</evidence>
<organism evidence="2 3">
    <name type="scientific">Nelumbo nucifera</name>
    <name type="common">Sacred lotus</name>
    <dbReference type="NCBI Taxonomy" id="4432"/>
    <lineage>
        <taxon>Eukaryota</taxon>
        <taxon>Viridiplantae</taxon>
        <taxon>Streptophyta</taxon>
        <taxon>Embryophyta</taxon>
        <taxon>Tracheophyta</taxon>
        <taxon>Spermatophyta</taxon>
        <taxon>Magnoliopsida</taxon>
        <taxon>Proteales</taxon>
        <taxon>Nelumbonaceae</taxon>
        <taxon>Nelumbo</taxon>
    </lineage>
</organism>
<dbReference type="AlphaFoldDB" id="A0A1U7ZA33"/>
<protein>
    <submittedName>
        <fullName evidence="3">ATP-dependent zinc metalloprotease FTSH 2, chloroplastic-like</fullName>
    </submittedName>
</protein>
<gene>
    <name evidence="3" type="primary">LOC104592015</name>
</gene>
<dbReference type="RefSeq" id="XP_010249459.1">
    <property type="nucleotide sequence ID" value="XM_010251157.1"/>
</dbReference>
<dbReference type="PANTHER" id="PTHR23076:SF139">
    <property type="entry name" value="ATP-DEPENDENT ZINC METALLOPROTEASE FTSH 2, CHLOROPLASTIC"/>
    <property type="match status" value="1"/>
</dbReference>
<keyword evidence="2" id="KW-1185">Reference proteome</keyword>
<dbReference type="Proteomes" id="UP000189703">
    <property type="component" value="Unplaced"/>
</dbReference>
<dbReference type="GeneID" id="104592015"/>
<evidence type="ECO:0000256" key="1">
    <source>
        <dbReference type="ARBA" id="ARBA00023136"/>
    </source>
</evidence>
<dbReference type="PANTHER" id="PTHR23076">
    <property type="entry name" value="METALLOPROTEASE M41 FTSH"/>
    <property type="match status" value="1"/>
</dbReference>
<dbReference type="OrthoDB" id="185373at2759"/>
<name>A0A1U7ZA33_NELNU</name>
<dbReference type="STRING" id="4432.A0A1U7ZA33"/>
<evidence type="ECO:0000313" key="2">
    <source>
        <dbReference type="Proteomes" id="UP000189703"/>
    </source>
</evidence>
<dbReference type="InParanoid" id="A0A1U7ZA33"/>
<proteinExistence type="predicted"/>
<keyword evidence="1" id="KW-0472">Membrane</keyword>
<dbReference type="eggNOG" id="KOG0731">
    <property type="taxonomic scope" value="Eukaryota"/>
</dbReference>
<dbReference type="KEGG" id="nnu:104592015"/>
<accession>A0A1U7ZA33</accession>
<reference evidence="3" key="1">
    <citation type="submission" date="2025-08" db="UniProtKB">
        <authorList>
            <consortium name="RefSeq"/>
        </authorList>
    </citation>
    <scope>IDENTIFICATION</scope>
</reference>
<sequence length="117" mass="13523">MEPKTTVTFDDAKVNEPKQDFMEVVEVLKKSKRFTAVGACRNWNDFLLRKLLGKQVHDLFKKAKEKAPCIIFVNDKIGVTEMKPKGLIGYQDYTNRNSVGTKISKWLGCWFSEARDY</sequence>